<evidence type="ECO:0008006" key="3">
    <source>
        <dbReference type="Google" id="ProtNLM"/>
    </source>
</evidence>
<dbReference type="OrthoDB" id="954262at2"/>
<dbReference type="Pfam" id="PF13668">
    <property type="entry name" value="Ferritin_2"/>
    <property type="match status" value="1"/>
</dbReference>
<gene>
    <name evidence="1" type="ORF">SAMN00120144_2632</name>
</gene>
<evidence type="ECO:0000313" key="1">
    <source>
        <dbReference type="EMBL" id="SMB96674.1"/>
    </source>
</evidence>
<dbReference type="AlphaFoldDB" id="A0A1W1VUW8"/>
<name>A0A1W1VUW8_9BACT</name>
<reference evidence="1 2" key="1">
    <citation type="submission" date="2017-04" db="EMBL/GenBank/DDBJ databases">
        <authorList>
            <person name="Afonso C.L."/>
            <person name="Miller P.J."/>
            <person name="Scott M.A."/>
            <person name="Spackman E."/>
            <person name="Goraichik I."/>
            <person name="Dimitrov K.M."/>
            <person name="Suarez D.L."/>
            <person name="Swayne D.E."/>
        </authorList>
    </citation>
    <scope>NUCLEOTIDE SEQUENCE [LARGE SCALE GENOMIC DNA]</scope>
    <source>
        <strain evidence="1 2">DSM 11622</strain>
    </source>
</reference>
<dbReference type="InterPro" id="IPR009078">
    <property type="entry name" value="Ferritin-like_SF"/>
</dbReference>
<evidence type="ECO:0000313" key="2">
    <source>
        <dbReference type="Proteomes" id="UP000192266"/>
    </source>
</evidence>
<dbReference type="STRING" id="645990.SAMN00120144_2632"/>
<keyword evidence="2" id="KW-1185">Reference proteome</keyword>
<dbReference type="EMBL" id="FWWW01000072">
    <property type="protein sequence ID" value="SMB96674.1"/>
    <property type="molecule type" value="Genomic_DNA"/>
</dbReference>
<sequence length="237" mass="25100">MHMNSTSFTRLFSARPVRRRTFFRVAGATAASSALVFAGCAKDDETPEVTPEQAFTLGTGDTGLLNYAYLLEQLEAAFYDKVVAAPPADMPATELAYFTDMRDHEVIHREFFKFALGTSAIGTATFNFSSFTLTTRAGVLTAAQTLEDLGVAAYNGAGKLFADPVYLGLAGKIASVEARHAALVRDLLLPNSFAAAEVVANTGGEFDGLDAAKTPVQVLAVVNTFLNITISAASLPS</sequence>
<dbReference type="CDD" id="cd00657">
    <property type="entry name" value="Ferritin_like"/>
    <property type="match status" value="1"/>
</dbReference>
<accession>A0A1W1VUW8</accession>
<protein>
    <recommendedName>
        <fullName evidence="3">Ferritin-like domain-containing protein</fullName>
    </recommendedName>
</protein>
<organism evidence="1 2">
    <name type="scientific">Hymenobacter roseosalivarius DSM 11622</name>
    <dbReference type="NCBI Taxonomy" id="645990"/>
    <lineage>
        <taxon>Bacteria</taxon>
        <taxon>Pseudomonadati</taxon>
        <taxon>Bacteroidota</taxon>
        <taxon>Cytophagia</taxon>
        <taxon>Cytophagales</taxon>
        <taxon>Hymenobacteraceae</taxon>
        <taxon>Hymenobacter</taxon>
    </lineage>
</organism>
<proteinExistence type="predicted"/>
<dbReference type="Proteomes" id="UP000192266">
    <property type="component" value="Unassembled WGS sequence"/>
</dbReference>
<dbReference type="SUPFAM" id="SSF47240">
    <property type="entry name" value="Ferritin-like"/>
    <property type="match status" value="1"/>
</dbReference>